<keyword evidence="8" id="KW-1015">Disulfide bond</keyword>
<dbReference type="PANTHER" id="PTHR11616">
    <property type="entry name" value="SODIUM/CHLORIDE DEPENDENT TRANSPORTER"/>
    <property type="match status" value="1"/>
</dbReference>
<evidence type="ECO:0000256" key="5">
    <source>
        <dbReference type="ARBA" id="ARBA00022847"/>
    </source>
</evidence>
<dbReference type="GO" id="GO:0005886">
    <property type="term" value="C:plasma membrane"/>
    <property type="evidence" value="ECO:0007669"/>
    <property type="project" value="TreeGrafter"/>
</dbReference>
<proteinExistence type="inferred from homology"/>
<evidence type="ECO:0000256" key="6">
    <source>
        <dbReference type="ARBA" id="ARBA00022989"/>
    </source>
</evidence>
<gene>
    <name evidence="11" type="primary">LOC117564949</name>
</gene>
<evidence type="ECO:0000313" key="11">
    <source>
        <dbReference type="RefSeq" id="XP_051859289.1"/>
    </source>
</evidence>
<feature type="disulfide bond" evidence="8">
    <location>
        <begin position="70"/>
        <end position="79"/>
    </location>
</feature>
<dbReference type="Proteomes" id="UP000515160">
    <property type="component" value="Chromosome 2L"/>
</dbReference>
<reference evidence="11" key="1">
    <citation type="submission" date="2025-08" db="UniProtKB">
        <authorList>
            <consortium name="RefSeq"/>
        </authorList>
    </citation>
    <scope>IDENTIFICATION</scope>
    <source>
        <strain evidence="11">15112-1751.03</strain>
        <tissue evidence="11">Whole Adult</tissue>
    </source>
</reference>
<feature type="transmembrane region" description="Helical" evidence="9">
    <location>
        <begin position="31"/>
        <end position="58"/>
    </location>
</feature>
<dbReference type="InterPro" id="IPR037272">
    <property type="entry name" value="SNS_sf"/>
</dbReference>
<keyword evidence="3" id="KW-0813">Transport</keyword>
<evidence type="ECO:0000256" key="4">
    <source>
        <dbReference type="ARBA" id="ARBA00022692"/>
    </source>
</evidence>
<dbReference type="RefSeq" id="XP_051859289.1">
    <property type="nucleotide sequence ID" value="XM_052003329.1"/>
</dbReference>
<keyword evidence="5" id="KW-0769">Symport</keyword>
<dbReference type="GO" id="GO:0015375">
    <property type="term" value="F:glycine:sodium symporter activity"/>
    <property type="evidence" value="ECO:0007669"/>
    <property type="project" value="TreeGrafter"/>
</dbReference>
<protein>
    <submittedName>
        <fullName evidence="11">Sodium-dependent serotonin transporter-like</fullName>
    </submittedName>
</protein>
<comment type="similarity">
    <text evidence="2">Belongs to the sodium:neurotransmitter symporter (SNF) (TC 2.A.22) family.</text>
</comment>
<dbReference type="PANTHER" id="PTHR11616:SF240">
    <property type="entry name" value="BLOATED TUBULES, ISOFORM B-RELATED"/>
    <property type="match status" value="1"/>
</dbReference>
<dbReference type="PROSITE" id="PS50267">
    <property type="entry name" value="NA_NEUROTRAN_SYMP_3"/>
    <property type="match status" value="1"/>
</dbReference>
<keyword evidence="6 9" id="KW-1133">Transmembrane helix</keyword>
<dbReference type="Pfam" id="PF00209">
    <property type="entry name" value="SNF"/>
    <property type="match status" value="1"/>
</dbReference>
<evidence type="ECO:0000256" key="3">
    <source>
        <dbReference type="ARBA" id="ARBA00022448"/>
    </source>
</evidence>
<evidence type="ECO:0000256" key="9">
    <source>
        <dbReference type="SAM" id="Phobius"/>
    </source>
</evidence>
<accession>A0A9C6WDP6</accession>
<dbReference type="SUPFAM" id="SSF161070">
    <property type="entry name" value="SNF-like"/>
    <property type="match status" value="1"/>
</dbReference>
<sequence length="180" mass="19684">MLAFCIQTFLGQFSTSGAISAFRVSPIFKGIGYSILLLNLGTLTYYSVNAAVPLIYAVNTLHDVLPWMSCNNTWNSPNCSTHNSYDVDEDDQKPHSTVEYFHSMIGSIRDGSGAWSLSWSMVLAIVGIWVVVLLLLLNRVSIIGKVMFNAVPFFCPLPISLAASQRCPNSGLFSSSLSSF</sequence>
<feature type="transmembrane region" description="Helical" evidence="9">
    <location>
        <begin position="114"/>
        <end position="136"/>
    </location>
</feature>
<evidence type="ECO:0000256" key="7">
    <source>
        <dbReference type="ARBA" id="ARBA00023136"/>
    </source>
</evidence>
<keyword evidence="4 9" id="KW-0812">Transmembrane</keyword>
<dbReference type="OrthoDB" id="7966043at2759"/>
<keyword evidence="10" id="KW-1185">Reference proteome</keyword>
<dbReference type="AlphaFoldDB" id="A0A9C6WDP6"/>
<dbReference type="InterPro" id="IPR000175">
    <property type="entry name" value="Na/ntran_symport"/>
</dbReference>
<comment type="subcellular location">
    <subcellularLocation>
        <location evidence="1">Membrane</location>
        <topology evidence="1">Multi-pass membrane protein</topology>
    </subcellularLocation>
</comment>
<evidence type="ECO:0000256" key="2">
    <source>
        <dbReference type="ARBA" id="ARBA00006459"/>
    </source>
</evidence>
<organism evidence="10 11">
    <name type="scientific">Drosophila albomicans</name>
    <name type="common">Fruit fly</name>
    <dbReference type="NCBI Taxonomy" id="7291"/>
    <lineage>
        <taxon>Eukaryota</taxon>
        <taxon>Metazoa</taxon>
        <taxon>Ecdysozoa</taxon>
        <taxon>Arthropoda</taxon>
        <taxon>Hexapoda</taxon>
        <taxon>Insecta</taxon>
        <taxon>Pterygota</taxon>
        <taxon>Neoptera</taxon>
        <taxon>Endopterygota</taxon>
        <taxon>Diptera</taxon>
        <taxon>Brachycera</taxon>
        <taxon>Muscomorpha</taxon>
        <taxon>Ephydroidea</taxon>
        <taxon>Drosophilidae</taxon>
        <taxon>Drosophila</taxon>
    </lineage>
</organism>
<dbReference type="GeneID" id="117564949"/>
<evidence type="ECO:0000256" key="1">
    <source>
        <dbReference type="ARBA" id="ARBA00004141"/>
    </source>
</evidence>
<evidence type="ECO:0000256" key="8">
    <source>
        <dbReference type="PIRSR" id="PIRSR600175-2"/>
    </source>
</evidence>
<keyword evidence="7 9" id="KW-0472">Membrane</keyword>
<evidence type="ECO:0000313" key="10">
    <source>
        <dbReference type="Proteomes" id="UP000515160"/>
    </source>
</evidence>
<name>A0A9C6WDP6_DROAB</name>